<organism evidence="1 2">
    <name type="scientific">Hungatella hathewayi</name>
    <dbReference type="NCBI Taxonomy" id="154046"/>
    <lineage>
        <taxon>Bacteria</taxon>
        <taxon>Bacillati</taxon>
        <taxon>Bacillota</taxon>
        <taxon>Clostridia</taxon>
        <taxon>Lachnospirales</taxon>
        <taxon>Lachnospiraceae</taxon>
        <taxon>Hungatella</taxon>
    </lineage>
</organism>
<accession>A0AA37JGG4</accession>
<evidence type="ECO:0000313" key="2">
    <source>
        <dbReference type="Proteomes" id="UP001055091"/>
    </source>
</evidence>
<comment type="caution">
    <text evidence="1">The sequence shown here is derived from an EMBL/GenBank/DDBJ whole genome shotgun (WGS) entry which is preliminary data.</text>
</comment>
<dbReference type="AlphaFoldDB" id="A0AA37JGG4"/>
<sequence>MLAILPSSVSPNTANRQFLAVIGPGTQPLSYADVYVDRLENIRFRDFDFIYQF</sequence>
<gene>
    <name evidence="1" type="ORF">CE91St55_27490</name>
</gene>
<proteinExistence type="predicted"/>
<reference evidence="1" key="1">
    <citation type="submission" date="2022-01" db="EMBL/GenBank/DDBJ databases">
        <title>Novel bile acid biosynthetic pathways are enriched in the microbiome of centenarians.</title>
        <authorList>
            <person name="Sato Y."/>
            <person name="Atarashi K."/>
            <person name="Plichta R.D."/>
            <person name="Arai Y."/>
            <person name="Sasajima S."/>
            <person name="Kearney M.S."/>
            <person name="Suda W."/>
            <person name="Takeshita K."/>
            <person name="Sasaki T."/>
            <person name="Okamoto S."/>
            <person name="Skelly N.A."/>
            <person name="Okamura Y."/>
            <person name="Vlamakis H."/>
            <person name="Li Y."/>
            <person name="Tanoue T."/>
            <person name="Takei H."/>
            <person name="Nittono H."/>
            <person name="Narushima S."/>
            <person name="Irie J."/>
            <person name="Itoh H."/>
            <person name="Moriya K."/>
            <person name="Sugiura Y."/>
            <person name="Suematsu M."/>
            <person name="Moritoki N."/>
            <person name="Shibata S."/>
            <person name="Littman R.D."/>
            <person name="Fischbach A.M."/>
            <person name="Uwamino Y."/>
            <person name="Inoue T."/>
            <person name="Honda A."/>
            <person name="Hattori M."/>
            <person name="Murai T."/>
            <person name="Xavier J.R."/>
            <person name="Hirose N."/>
            <person name="Honda K."/>
        </authorList>
    </citation>
    <scope>NUCLEOTIDE SEQUENCE</scope>
    <source>
        <strain evidence="1">CE91-St55</strain>
    </source>
</reference>
<dbReference type="Proteomes" id="UP001055091">
    <property type="component" value="Unassembled WGS sequence"/>
</dbReference>
<name>A0AA37JGG4_9FIRM</name>
<evidence type="ECO:0000313" key="1">
    <source>
        <dbReference type="EMBL" id="GKH00768.1"/>
    </source>
</evidence>
<protein>
    <submittedName>
        <fullName evidence="1">Uncharacterized protein</fullName>
    </submittedName>
</protein>
<dbReference type="EMBL" id="BQNJ01000001">
    <property type="protein sequence ID" value="GKH00768.1"/>
    <property type="molecule type" value="Genomic_DNA"/>
</dbReference>